<comment type="caution">
    <text evidence="7">The sequence shown here is derived from an EMBL/GenBank/DDBJ whole genome shotgun (WGS) entry which is preliminary data.</text>
</comment>
<evidence type="ECO:0000256" key="2">
    <source>
        <dbReference type="ARBA" id="ARBA00022475"/>
    </source>
</evidence>
<dbReference type="GO" id="GO:0005436">
    <property type="term" value="F:sodium:phosphate symporter activity"/>
    <property type="evidence" value="ECO:0007669"/>
    <property type="project" value="InterPro"/>
</dbReference>
<evidence type="ECO:0000256" key="6">
    <source>
        <dbReference type="SAM" id="Phobius"/>
    </source>
</evidence>
<dbReference type="Pfam" id="PF02690">
    <property type="entry name" value="Na_Pi_cotrans"/>
    <property type="match status" value="2"/>
</dbReference>
<sequence>MEIFYNDNLKILIEFISGLIVFLFSIRLLSLTLEENISFKWKTLIERFTSMRINGLILGIVVTALLQSSSLVIIIIITLVHSRLINVNKAIPLILGSNIGTTFTGQLTAFNINSLLSYLIILGIVLYLYTTNYHIQITSIFILSIALIFIGIELMGGSVASFTNSPELLKYVYYIYDSNFNGVIFGAAFSALIHSSSTSVVLLQLIAKSGMIPLISAIYILFGLNIGTCIDAVIGGIATNSYGKRIALFHVLFNILGVLVFFYLGNILAKVVVYISPNNIPRQIANAHTIFNVIMALLVLPFTYNISCFLKKVIR</sequence>
<evidence type="ECO:0000313" key="7">
    <source>
        <dbReference type="EMBL" id="MBS4539230.1"/>
    </source>
</evidence>
<dbReference type="AlphaFoldDB" id="A0A942UX78"/>
<evidence type="ECO:0000256" key="3">
    <source>
        <dbReference type="ARBA" id="ARBA00022692"/>
    </source>
</evidence>
<dbReference type="PANTHER" id="PTHR10010">
    <property type="entry name" value="SOLUTE CARRIER FAMILY 34 SODIUM PHOSPHATE , MEMBER 2-RELATED"/>
    <property type="match status" value="1"/>
</dbReference>
<feature type="transmembrane region" description="Helical" evidence="6">
    <location>
        <begin position="212"/>
        <end position="234"/>
    </location>
</feature>
<proteinExistence type="predicted"/>
<evidence type="ECO:0000313" key="8">
    <source>
        <dbReference type="Proteomes" id="UP000724672"/>
    </source>
</evidence>
<evidence type="ECO:0000256" key="4">
    <source>
        <dbReference type="ARBA" id="ARBA00022989"/>
    </source>
</evidence>
<feature type="transmembrane region" description="Helical" evidence="6">
    <location>
        <begin position="12"/>
        <end position="33"/>
    </location>
</feature>
<keyword evidence="3 6" id="KW-0812">Transmembrane</keyword>
<feature type="transmembrane region" description="Helical" evidence="6">
    <location>
        <begin position="183"/>
        <end position="206"/>
    </location>
</feature>
<accession>A0A942UX78</accession>
<dbReference type="PANTHER" id="PTHR10010:SF46">
    <property type="entry name" value="SODIUM-DEPENDENT PHOSPHATE TRANSPORT PROTEIN 2B"/>
    <property type="match status" value="1"/>
</dbReference>
<keyword evidence="8" id="KW-1185">Reference proteome</keyword>
<name>A0A942UX78_9FIRM</name>
<comment type="subcellular location">
    <subcellularLocation>
        <location evidence="1">Cell membrane</location>
        <topology evidence="1">Multi-pass membrane protein</topology>
    </subcellularLocation>
</comment>
<evidence type="ECO:0000256" key="5">
    <source>
        <dbReference type="ARBA" id="ARBA00023136"/>
    </source>
</evidence>
<gene>
    <name evidence="7" type="ORF">GOQ27_12210</name>
</gene>
<feature type="transmembrane region" description="Helical" evidence="6">
    <location>
        <begin position="246"/>
        <end position="269"/>
    </location>
</feature>
<dbReference type="EMBL" id="WSFT01000044">
    <property type="protein sequence ID" value="MBS4539230.1"/>
    <property type="molecule type" value="Genomic_DNA"/>
</dbReference>
<dbReference type="InterPro" id="IPR003841">
    <property type="entry name" value="Na/Pi_transpt"/>
</dbReference>
<reference evidence="7" key="1">
    <citation type="submission" date="2019-12" db="EMBL/GenBank/DDBJ databases">
        <title>Clostridiaceae gen. nov. sp. nov., isolated from sediment in Xinjiang, China.</title>
        <authorList>
            <person name="Zhang R."/>
        </authorList>
    </citation>
    <scope>NUCLEOTIDE SEQUENCE</scope>
    <source>
        <strain evidence="7">D2Q-11</strain>
    </source>
</reference>
<keyword evidence="2" id="KW-1003">Cell membrane</keyword>
<feature type="transmembrane region" description="Helical" evidence="6">
    <location>
        <begin position="53"/>
        <end position="80"/>
    </location>
</feature>
<protein>
    <submittedName>
        <fullName evidence="7">Na/Pi cotransporter family protein</fullName>
    </submittedName>
</protein>
<dbReference type="NCBIfam" id="NF037997">
    <property type="entry name" value="Na_Pi_symport"/>
    <property type="match status" value="1"/>
</dbReference>
<feature type="transmembrane region" description="Helical" evidence="6">
    <location>
        <begin position="135"/>
        <end position="162"/>
    </location>
</feature>
<dbReference type="Proteomes" id="UP000724672">
    <property type="component" value="Unassembled WGS sequence"/>
</dbReference>
<dbReference type="RefSeq" id="WP_203367152.1">
    <property type="nucleotide sequence ID" value="NZ_WSFT01000044.1"/>
</dbReference>
<dbReference type="GO" id="GO:0044341">
    <property type="term" value="P:sodium-dependent phosphate transport"/>
    <property type="evidence" value="ECO:0007669"/>
    <property type="project" value="InterPro"/>
</dbReference>
<evidence type="ECO:0000256" key="1">
    <source>
        <dbReference type="ARBA" id="ARBA00004651"/>
    </source>
</evidence>
<feature type="transmembrane region" description="Helical" evidence="6">
    <location>
        <begin position="110"/>
        <end position="129"/>
    </location>
</feature>
<feature type="transmembrane region" description="Helical" evidence="6">
    <location>
        <begin position="289"/>
        <end position="310"/>
    </location>
</feature>
<organism evidence="7 8">
    <name type="scientific">Anaeromonas frigoriresistens</name>
    <dbReference type="NCBI Taxonomy" id="2683708"/>
    <lineage>
        <taxon>Bacteria</taxon>
        <taxon>Bacillati</taxon>
        <taxon>Bacillota</taxon>
        <taxon>Tissierellia</taxon>
        <taxon>Tissierellales</taxon>
        <taxon>Thermohalobacteraceae</taxon>
        <taxon>Anaeromonas</taxon>
    </lineage>
</organism>
<keyword evidence="4 6" id="KW-1133">Transmembrane helix</keyword>
<keyword evidence="5 6" id="KW-0472">Membrane</keyword>
<dbReference type="GO" id="GO:0005886">
    <property type="term" value="C:plasma membrane"/>
    <property type="evidence" value="ECO:0007669"/>
    <property type="project" value="UniProtKB-SubCell"/>
</dbReference>